<sequence length="152" mass="16763">MDCLIRTATREDAKAISEVIVSALRQSNARDYSPQIIAQVEHSFAPQAILELLMLRQVFVATVHDQVVATASLDRDVVRSVFVDPPHQGTGIGRQLMTMLLALAVSNGIARLRVPSSITAEGFYASLGFNKVRDEFHGAERTIIMERMLELA</sequence>
<dbReference type="Proteomes" id="UP000028643">
    <property type="component" value="Unassembled WGS sequence"/>
</dbReference>
<dbReference type="PATRIC" id="fig|317.174.peg.1997"/>
<dbReference type="Gene3D" id="3.40.630.30">
    <property type="match status" value="1"/>
</dbReference>
<dbReference type="InterPro" id="IPR050832">
    <property type="entry name" value="Bact_Acetyltransf"/>
</dbReference>
<keyword evidence="2" id="KW-0012">Acyltransferase</keyword>
<dbReference type="EMBL" id="JPQT01000098">
    <property type="protein sequence ID" value="KFE52266.1"/>
    <property type="molecule type" value="Genomic_DNA"/>
</dbReference>
<keyword evidence="1 4" id="KW-0808">Transferase</keyword>
<gene>
    <name evidence="4" type="ORF">IV02_09760</name>
</gene>
<evidence type="ECO:0000313" key="5">
    <source>
        <dbReference type="Proteomes" id="UP000028643"/>
    </source>
</evidence>
<evidence type="ECO:0000259" key="3">
    <source>
        <dbReference type="PROSITE" id="PS51186"/>
    </source>
</evidence>
<dbReference type="InterPro" id="IPR016181">
    <property type="entry name" value="Acyl_CoA_acyltransferase"/>
</dbReference>
<dbReference type="GO" id="GO:0016747">
    <property type="term" value="F:acyltransferase activity, transferring groups other than amino-acyl groups"/>
    <property type="evidence" value="ECO:0007669"/>
    <property type="project" value="InterPro"/>
</dbReference>
<organism evidence="4 5">
    <name type="scientific">Pseudomonas syringae</name>
    <dbReference type="NCBI Taxonomy" id="317"/>
    <lineage>
        <taxon>Bacteria</taxon>
        <taxon>Pseudomonadati</taxon>
        <taxon>Pseudomonadota</taxon>
        <taxon>Gammaproteobacteria</taxon>
        <taxon>Pseudomonadales</taxon>
        <taxon>Pseudomonadaceae</taxon>
        <taxon>Pseudomonas</taxon>
    </lineage>
</organism>
<dbReference type="CDD" id="cd04301">
    <property type="entry name" value="NAT_SF"/>
    <property type="match status" value="1"/>
</dbReference>
<dbReference type="Pfam" id="PF13673">
    <property type="entry name" value="Acetyltransf_10"/>
    <property type="match status" value="1"/>
</dbReference>
<dbReference type="PROSITE" id="PS51186">
    <property type="entry name" value="GNAT"/>
    <property type="match status" value="1"/>
</dbReference>
<name>A0A085VA03_PSESX</name>
<proteinExistence type="predicted"/>
<accession>A0A085VA03</accession>
<protein>
    <submittedName>
        <fullName evidence="4">Acetyltransferase</fullName>
    </submittedName>
</protein>
<dbReference type="RefSeq" id="WP_020292532.1">
    <property type="nucleotide sequence ID" value="NZ_JPQT01000098.1"/>
</dbReference>
<evidence type="ECO:0000313" key="4">
    <source>
        <dbReference type="EMBL" id="KFE52266.1"/>
    </source>
</evidence>
<reference evidence="4 5" key="1">
    <citation type="submission" date="2014-07" db="EMBL/GenBank/DDBJ databases">
        <title>Draft Genome Sequences of Environmental Pseudomonas syringae strains.</title>
        <authorList>
            <person name="Baltrus D.A."/>
            <person name="Berge O."/>
            <person name="Morris C."/>
        </authorList>
    </citation>
    <scope>NUCLEOTIDE SEQUENCE [LARGE SCALE GENOMIC DNA]</scope>
    <source>
        <strain evidence="4 5">CEB003</strain>
    </source>
</reference>
<dbReference type="InterPro" id="IPR000182">
    <property type="entry name" value="GNAT_dom"/>
</dbReference>
<evidence type="ECO:0000256" key="1">
    <source>
        <dbReference type="ARBA" id="ARBA00022679"/>
    </source>
</evidence>
<dbReference type="SUPFAM" id="SSF55729">
    <property type="entry name" value="Acyl-CoA N-acyltransferases (Nat)"/>
    <property type="match status" value="1"/>
</dbReference>
<evidence type="ECO:0000256" key="2">
    <source>
        <dbReference type="ARBA" id="ARBA00023315"/>
    </source>
</evidence>
<dbReference type="PANTHER" id="PTHR43877">
    <property type="entry name" value="AMINOALKYLPHOSPHONATE N-ACETYLTRANSFERASE-RELATED-RELATED"/>
    <property type="match status" value="1"/>
</dbReference>
<comment type="caution">
    <text evidence="4">The sequence shown here is derived from an EMBL/GenBank/DDBJ whole genome shotgun (WGS) entry which is preliminary data.</text>
</comment>
<dbReference type="PANTHER" id="PTHR43877:SF1">
    <property type="entry name" value="ACETYLTRANSFERASE"/>
    <property type="match status" value="1"/>
</dbReference>
<feature type="domain" description="N-acetyltransferase" evidence="3">
    <location>
        <begin position="3"/>
        <end position="150"/>
    </location>
</feature>
<dbReference type="AlphaFoldDB" id="A0A085VA03"/>